<comment type="caution">
    <text evidence="2">The sequence shown here is derived from an EMBL/GenBank/DDBJ whole genome shotgun (WGS) entry which is preliminary data.</text>
</comment>
<feature type="transmembrane region" description="Helical" evidence="1">
    <location>
        <begin position="12"/>
        <end position="35"/>
    </location>
</feature>
<keyword evidence="1" id="KW-0812">Transmembrane</keyword>
<dbReference type="RefSeq" id="WP_186892778.1">
    <property type="nucleotide sequence ID" value="NZ_WJBE01000001.1"/>
</dbReference>
<keyword evidence="1" id="KW-0472">Membrane</keyword>
<sequence length="243" mass="28516">MNKFLKLLATHKVITGIVIGICFGIVGPIVINQLYKYGNTYGGYLTLWEATDLLQYYGTLLGATATIIAVIWTINFTRESAEKDRRLSENNSYKNYGIQICLDLLDSCSNKRIIENINNATKLLIEDSEKINKMSYNNSVNKEIDYLKRSITEAFIKFDNFHLNLPKSKEKKVWEYVKYFCEFLNELEEKHLIQEDDEKANKINIGDVNRFFETYMEKYLGFQEYMHEIIFSYDYTVKKITDK</sequence>
<name>A0ABR6YSA1_9FIRM</name>
<accession>A0ABR6YSA1</accession>
<protein>
    <recommendedName>
        <fullName evidence="4">Phage abortive infection protein</fullName>
    </recommendedName>
</protein>
<dbReference type="Proteomes" id="UP000622405">
    <property type="component" value="Unassembled WGS sequence"/>
</dbReference>
<keyword evidence="3" id="KW-1185">Reference proteome</keyword>
<reference evidence="2 3" key="1">
    <citation type="journal article" date="2020" name="mSystems">
        <title>Defining Genomic and Predicted Metabolic Features of the Acetobacterium Genus.</title>
        <authorList>
            <person name="Ross D.E."/>
            <person name="Marshall C.W."/>
            <person name="Gulliver D."/>
            <person name="May H.D."/>
            <person name="Norman R.S."/>
        </authorList>
    </citation>
    <scope>NUCLEOTIDE SEQUENCE [LARGE SCALE GENOMIC DNA]</scope>
    <source>
        <strain evidence="2 3">DSM 4132</strain>
    </source>
</reference>
<proteinExistence type="predicted"/>
<dbReference type="EMBL" id="WJBE01000001">
    <property type="protein sequence ID" value="MBC3897996.1"/>
    <property type="molecule type" value="Genomic_DNA"/>
</dbReference>
<evidence type="ECO:0000313" key="2">
    <source>
        <dbReference type="EMBL" id="MBC3897996.1"/>
    </source>
</evidence>
<gene>
    <name evidence="2" type="ORF">GH811_00015</name>
</gene>
<keyword evidence="1" id="KW-1133">Transmembrane helix</keyword>
<organism evidence="2 3">
    <name type="scientific">Acetobacterium malicum</name>
    <dbReference type="NCBI Taxonomy" id="52692"/>
    <lineage>
        <taxon>Bacteria</taxon>
        <taxon>Bacillati</taxon>
        <taxon>Bacillota</taxon>
        <taxon>Clostridia</taxon>
        <taxon>Eubacteriales</taxon>
        <taxon>Eubacteriaceae</taxon>
        <taxon>Acetobacterium</taxon>
    </lineage>
</organism>
<feature type="transmembrane region" description="Helical" evidence="1">
    <location>
        <begin position="55"/>
        <end position="76"/>
    </location>
</feature>
<evidence type="ECO:0008006" key="4">
    <source>
        <dbReference type="Google" id="ProtNLM"/>
    </source>
</evidence>
<evidence type="ECO:0000313" key="3">
    <source>
        <dbReference type="Proteomes" id="UP000622405"/>
    </source>
</evidence>
<evidence type="ECO:0000256" key="1">
    <source>
        <dbReference type="SAM" id="Phobius"/>
    </source>
</evidence>